<gene>
    <name evidence="1" type="ORF">I2H31_13305</name>
</gene>
<evidence type="ECO:0008006" key="3">
    <source>
        <dbReference type="Google" id="ProtNLM"/>
    </source>
</evidence>
<dbReference type="EMBL" id="JADQDM010000006">
    <property type="protein sequence ID" value="MBF9222079.1"/>
    <property type="molecule type" value="Genomic_DNA"/>
</dbReference>
<dbReference type="Proteomes" id="UP000618931">
    <property type="component" value="Unassembled WGS sequence"/>
</dbReference>
<dbReference type="SUPFAM" id="SSF142906">
    <property type="entry name" value="YjbR-like"/>
    <property type="match status" value="1"/>
</dbReference>
<dbReference type="RefSeq" id="WP_196293533.1">
    <property type="nucleotide sequence ID" value="NZ_JADQDM010000006.1"/>
</dbReference>
<protein>
    <recommendedName>
        <fullName evidence="3">MmcQ/YjbR family DNA-binding protein</fullName>
    </recommendedName>
</protein>
<organism evidence="1 2">
    <name type="scientific">Hymenobacter ruricola</name>
    <dbReference type="NCBI Taxonomy" id="2791023"/>
    <lineage>
        <taxon>Bacteria</taxon>
        <taxon>Pseudomonadati</taxon>
        <taxon>Bacteroidota</taxon>
        <taxon>Cytophagia</taxon>
        <taxon>Cytophagales</taxon>
        <taxon>Hymenobacteraceae</taxon>
        <taxon>Hymenobacter</taxon>
    </lineage>
</organism>
<reference evidence="1 2" key="1">
    <citation type="submission" date="2020-11" db="EMBL/GenBank/DDBJ databases">
        <authorList>
            <person name="Kim M.K."/>
        </authorList>
    </citation>
    <scope>NUCLEOTIDE SEQUENCE [LARGE SCALE GENOMIC DNA]</scope>
    <source>
        <strain evidence="1 2">BT662</strain>
    </source>
</reference>
<name>A0ABS0I5B0_9BACT</name>
<evidence type="ECO:0000313" key="1">
    <source>
        <dbReference type="EMBL" id="MBF9222079.1"/>
    </source>
</evidence>
<comment type="caution">
    <text evidence="1">The sequence shown here is derived from an EMBL/GenBank/DDBJ whole genome shotgun (WGS) entry which is preliminary data.</text>
</comment>
<proteinExistence type="predicted"/>
<accession>A0ABS0I5B0</accession>
<sequence>MFDHALFEPIRRAALAFPGTEDSLSHNATPSIKVRGKLLCRLHESGEFIPIHVGFERRDYFLETYPETFHLPEHFRKYPYVALWLQHYRPRVLREVLETGWRGLASQRQLREWEQQQAAGPTGR</sequence>
<dbReference type="InterPro" id="IPR038056">
    <property type="entry name" value="YjbR-like_sf"/>
</dbReference>
<keyword evidence="2" id="KW-1185">Reference proteome</keyword>
<evidence type="ECO:0000313" key="2">
    <source>
        <dbReference type="Proteomes" id="UP000618931"/>
    </source>
</evidence>